<organism evidence="2">
    <name type="scientific">Haptolina ericina</name>
    <dbReference type="NCBI Taxonomy" id="156174"/>
    <lineage>
        <taxon>Eukaryota</taxon>
        <taxon>Haptista</taxon>
        <taxon>Haptophyta</taxon>
        <taxon>Prymnesiophyceae</taxon>
        <taxon>Prymnesiales</taxon>
        <taxon>Prymnesiaceae</taxon>
        <taxon>Haptolina</taxon>
    </lineage>
</organism>
<dbReference type="EMBL" id="HBHX01029770">
    <property type="protein sequence ID" value="CAE0115895.1"/>
    <property type="molecule type" value="Transcribed_RNA"/>
</dbReference>
<accession>A0A7S3AUL5</accession>
<reference evidence="2" key="1">
    <citation type="submission" date="2021-01" db="EMBL/GenBank/DDBJ databases">
        <authorList>
            <person name="Corre E."/>
            <person name="Pelletier E."/>
            <person name="Niang G."/>
            <person name="Scheremetjew M."/>
            <person name="Finn R."/>
            <person name="Kale V."/>
            <person name="Holt S."/>
            <person name="Cochrane G."/>
            <person name="Meng A."/>
            <person name="Brown T."/>
            <person name="Cohen L."/>
        </authorList>
    </citation>
    <scope>NUCLEOTIDE SEQUENCE</scope>
    <source>
        <strain evidence="2">CCMP281</strain>
    </source>
</reference>
<dbReference type="SUPFAM" id="SSF82185">
    <property type="entry name" value="Histone H3 K4-specific methyltransferase SET7/9 N-terminal domain"/>
    <property type="match status" value="1"/>
</dbReference>
<name>A0A7S3AUL5_9EUKA</name>
<dbReference type="SMART" id="SM00698">
    <property type="entry name" value="MORN"/>
    <property type="match status" value="2"/>
</dbReference>
<dbReference type="InterPro" id="IPR003409">
    <property type="entry name" value="MORN"/>
</dbReference>
<gene>
    <name evidence="2" type="ORF">HERI1096_LOCUS16580</name>
</gene>
<dbReference type="Pfam" id="PF02493">
    <property type="entry name" value="MORN"/>
    <property type="match status" value="2"/>
</dbReference>
<evidence type="ECO:0008006" key="3">
    <source>
        <dbReference type="Google" id="ProtNLM"/>
    </source>
</evidence>
<evidence type="ECO:0000313" key="2">
    <source>
        <dbReference type="EMBL" id="CAE0115895.1"/>
    </source>
</evidence>
<dbReference type="PANTHER" id="PTHR43215">
    <property type="entry name" value="RADIAL SPOKE HEAD 1 HOMOLOG"/>
    <property type="match status" value="1"/>
</dbReference>
<dbReference type="AlphaFoldDB" id="A0A7S3AUL5"/>
<sequence length="164" mass="18225">MPPDSYPAPTWPYDAKATAIYLGSLNTQCNRNGSGAMLTRDPLEAGKWLLFDCQWKDDVPAHGKLIEYPRGDMFEGTFNDHFITGKGVCKYAEGDVYAGEFDNFDRHGRGKYTDANGVVVWDGEWRRQWPVRIDPESGNGNMAVEVLEQIVDPGAEESDGAESS</sequence>
<protein>
    <recommendedName>
        <fullName evidence="3">MORN repeat-containing protein 5</fullName>
    </recommendedName>
</protein>
<evidence type="ECO:0000256" key="1">
    <source>
        <dbReference type="ARBA" id="ARBA00022737"/>
    </source>
</evidence>
<keyword evidence="1" id="KW-0677">Repeat</keyword>
<dbReference type="Gene3D" id="2.20.110.10">
    <property type="entry name" value="Histone H3 K4-specific methyltransferase SET7/9 N-terminal domain"/>
    <property type="match status" value="1"/>
</dbReference>
<proteinExistence type="predicted"/>
<dbReference type="PANTHER" id="PTHR43215:SF14">
    <property type="entry name" value="RADIAL SPOKE HEAD 1 HOMOLOG"/>
    <property type="match status" value="1"/>
</dbReference>